<proteinExistence type="predicted"/>
<protein>
    <submittedName>
        <fullName evidence="3 4">Uncharacterized protein</fullName>
    </submittedName>
</protein>
<evidence type="ECO:0000313" key="5">
    <source>
        <dbReference type="Proteomes" id="UP000005240"/>
    </source>
</evidence>
<feature type="region of interest" description="Disordered" evidence="1">
    <location>
        <begin position="200"/>
        <end position="220"/>
    </location>
</feature>
<name>A0A180GWX0_PUCT1</name>
<keyword evidence="2" id="KW-0732">Signal</keyword>
<evidence type="ECO:0000313" key="3">
    <source>
        <dbReference type="EMBL" id="OAV96473.1"/>
    </source>
</evidence>
<reference evidence="3" key="1">
    <citation type="submission" date="2009-11" db="EMBL/GenBank/DDBJ databases">
        <authorList>
            <consortium name="The Broad Institute Genome Sequencing Platform"/>
            <person name="Ward D."/>
            <person name="Feldgarden M."/>
            <person name="Earl A."/>
            <person name="Young S.K."/>
            <person name="Zeng Q."/>
            <person name="Koehrsen M."/>
            <person name="Alvarado L."/>
            <person name="Berlin A."/>
            <person name="Bochicchio J."/>
            <person name="Borenstein D."/>
            <person name="Chapman S.B."/>
            <person name="Chen Z."/>
            <person name="Engels R."/>
            <person name="Freedman E."/>
            <person name="Gellesch M."/>
            <person name="Goldberg J."/>
            <person name="Griggs A."/>
            <person name="Gujja S."/>
            <person name="Heilman E."/>
            <person name="Heiman D."/>
            <person name="Hepburn T."/>
            <person name="Howarth C."/>
            <person name="Jen D."/>
            <person name="Larson L."/>
            <person name="Lewis B."/>
            <person name="Mehta T."/>
            <person name="Park D."/>
            <person name="Pearson M."/>
            <person name="Roberts A."/>
            <person name="Saif S."/>
            <person name="Shea T."/>
            <person name="Shenoy N."/>
            <person name="Sisk P."/>
            <person name="Stolte C."/>
            <person name="Sykes S."/>
            <person name="Thomson T."/>
            <person name="Walk T."/>
            <person name="White J."/>
            <person name="Yandava C."/>
            <person name="Izard J."/>
            <person name="Baranova O.V."/>
            <person name="Blanton J.M."/>
            <person name="Tanner A.C."/>
            <person name="Dewhirst F.E."/>
            <person name="Haas B."/>
            <person name="Nusbaum C."/>
            <person name="Birren B."/>
        </authorList>
    </citation>
    <scope>NUCLEOTIDE SEQUENCE [LARGE SCALE GENOMIC DNA]</scope>
    <source>
        <strain evidence="3">1-1 BBBD Race 1</strain>
    </source>
</reference>
<sequence length="435" mass="49845">MIPIIVALLWTIKCHAMNEPRMNALERSAAFRTGGASTFTRDEAPSTSSFQLGNHPSYPNGWGSNRQEFQVNPSNFLSPGLYELDGRALQRPARARDSVQSSYRLAESRPNGNTERDAWSKPGGYRSISSWPIDKECQDSTSRSSRILPTEENLKPKNSDSLEIHCDNPQSRTRPRKVIKLLGAYIEPEEQLDSSLEGEHNTIINQPPPNSSSNPSSMITSSRLMNTANDLDRILVNERTYETSTSYQLHASVPHQFTMNNPRDFLINNQGLAKTPLGKVMYSEPRRGARIERIPVHEEDTSAELLEFDITAFALLSKSSSRDTINLEIISEMIDKLRVKTLVMTEFQYTRKYHEYFRNIPSRSKKPESNTDTEDLLVRHREIRKQEALEIILQYQKVWCTHWQKKTNRNIEALAQNTENIQSSLKAQMQKKKYK</sequence>
<organism evidence="3">
    <name type="scientific">Puccinia triticina (isolate 1-1 / race 1 (BBBD))</name>
    <name type="common">Brown leaf rust fungus</name>
    <dbReference type="NCBI Taxonomy" id="630390"/>
    <lineage>
        <taxon>Eukaryota</taxon>
        <taxon>Fungi</taxon>
        <taxon>Dikarya</taxon>
        <taxon>Basidiomycota</taxon>
        <taxon>Pucciniomycotina</taxon>
        <taxon>Pucciniomycetes</taxon>
        <taxon>Pucciniales</taxon>
        <taxon>Pucciniaceae</taxon>
        <taxon>Puccinia</taxon>
    </lineage>
</organism>
<feature type="signal peptide" evidence="2">
    <location>
        <begin position="1"/>
        <end position="16"/>
    </location>
</feature>
<dbReference type="Proteomes" id="UP000005240">
    <property type="component" value="Unassembled WGS sequence"/>
</dbReference>
<feature type="region of interest" description="Disordered" evidence="1">
    <location>
        <begin position="92"/>
        <end position="172"/>
    </location>
</feature>
<feature type="region of interest" description="Disordered" evidence="1">
    <location>
        <begin position="37"/>
        <end position="70"/>
    </location>
</feature>
<accession>A0A180GWX0</accession>
<feature type="compositionally biased region" description="Polar residues" evidence="1">
    <location>
        <begin position="37"/>
        <end position="54"/>
    </location>
</feature>
<feature type="compositionally biased region" description="Basic and acidic residues" evidence="1">
    <location>
        <begin position="152"/>
        <end position="166"/>
    </location>
</feature>
<dbReference type="EnsemblFungi" id="PTTG_26310-t43_1">
    <property type="protein sequence ID" value="PTTG_26310-t43_1-p1"/>
    <property type="gene ID" value="PTTG_26310"/>
</dbReference>
<dbReference type="EMBL" id="ADAS02000019">
    <property type="protein sequence ID" value="OAV96473.1"/>
    <property type="molecule type" value="Genomic_DNA"/>
</dbReference>
<evidence type="ECO:0000313" key="4">
    <source>
        <dbReference type="EnsemblFungi" id="PTTG_26310-t43_1-p1"/>
    </source>
</evidence>
<reference evidence="4" key="4">
    <citation type="submission" date="2025-05" db="UniProtKB">
        <authorList>
            <consortium name="EnsemblFungi"/>
        </authorList>
    </citation>
    <scope>IDENTIFICATION</scope>
    <source>
        <strain evidence="4">isolate 1-1 / race 1 (BBBD)</strain>
    </source>
</reference>
<gene>
    <name evidence="3" type="ORF">PTTG_26310</name>
</gene>
<feature type="chain" id="PRO_5008110392" evidence="2">
    <location>
        <begin position="17"/>
        <end position="435"/>
    </location>
</feature>
<evidence type="ECO:0000256" key="2">
    <source>
        <dbReference type="SAM" id="SignalP"/>
    </source>
</evidence>
<reference evidence="3" key="2">
    <citation type="submission" date="2016-05" db="EMBL/GenBank/DDBJ databases">
        <title>Comparative analysis highlights variable genome content of wheat rusts and divergence of the mating loci.</title>
        <authorList>
            <person name="Cuomo C.A."/>
            <person name="Bakkeren G."/>
            <person name="Szabo L."/>
            <person name="Khalil H."/>
            <person name="Joly D."/>
            <person name="Goldberg J."/>
            <person name="Young S."/>
            <person name="Zeng Q."/>
            <person name="Fellers J."/>
        </authorList>
    </citation>
    <scope>NUCLEOTIDE SEQUENCE [LARGE SCALE GENOMIC DNA]</scope>
    <source>
        <strain evidence="3">1-1 BBBD Race 1</strain>
    </source>
</reference>
<evidence type="ECO:0000256" key="1">
    <source>
        <dbReference type="SAM" id="MobiDB-lite"/>
    </source>
</evidence>
<reference evidence="4 5" key="3">
    <citation type="journal article" date="2017" name="G3 (Bethesda)">
        <title>Comparative analysis highlights variable genome content of wheat rusts and divergence of the mating loci.</title>
        <authorList>
            <person name="Cuomo C.A."/>
            <person name="Bakkeren G."/>
            <person name="Khalil H.B."/>
            <person name="Panwar V."/>
            <person name="Joly D."/>
            <person name="Linning R."/>
            <person name="Sakthikumar S."/>
            <person name="Song X."/>
            <person name="Adiconis X."/>
            <person name="Fan L."/>
            <person name="Goldberg J.M."/>
            <person name="Levin J.Z."/>
            <person name="Young S."/>
            <person name="Zeng Q."/>
            <person name="Anikster Y."/>
            <person name="Bruce M."/>
            <person name="Wang M."/>
            <person name="Yin C."/>
            <person name="McCallum B."/>
            <person name="Szabo L.J."/>
            <person name="Hulbert S."/>
            <person name="Chen X."/>
            <person name="Fellers J.P."/>
        </authorList>
    </citation>
    <scope>NUCLEOTIDE SEQUENCE</scope>
    <source>
        <strain evidence="5">Isolate 1-1 / race 1 (BBBD)</strain>
        <strain evidence="4">isolate 1-1 / race 1 (BBBD)</strain>
    </source>
</reference>
<dbReference type="AlphaFoldDB" id="A0A180GWX0"/>
<dbReference type="VEuPathDB" id="FungiDB:PTTG_26310"/>
<keyword evidence="5" id="KW-1185">Reference proteome</keyword>
<feature type="compositionally biased region" description="Low complexity" evidence="1">
    <location>
        <begin position="201"/>
        <end position="220"/>
    </location>
</feature>